<evidence type="ECO:0000256" key="1">
    <source>
        <dbReference type="ARBA" id="ARBA00000707"/>
    </source>
</evidence>
<comment type="caution">
    <text evidence="10">The sequence shown here is derived from an EMBL/GenBank/DDBJ whole genome shotgun (WGS) entry which is preliminary data.</text>
</comment>
<dbReference type="InterPro" id="IPR002083">
    <property type="entry name" value="MATH/TRAF_dom"/>
</dbReference>
<dbReference type="PANTHER" id="PTHR24006">
    <property type="entry name" value="UBIQUITIN CARBOXYL-TERMINAL HYDROLASE"/>
    <property type="match status" value="1"/>
</dbReference>
<feature type="domain" description="MATH" evidence="8">
    <location>
        <begin position="56"/>
        <end position="191"/>
    </location>
</feature>
<dbReference type="PROSITE" id="PS00973">
    <property type="entry name" value="USP_2"/>
    <property type="match status" value="1"/>
</dbReference>
<reference evidence="10 11" key="1">
    <citation type="submission" date="2023-09" db="EMBL/GenBank/DDBJ databases">
        <title>Pangenome analysis of Batrachochytrium dendrobatidis and related Chytrids.</title>
        <authorList>
            <person name="Yacoub M.N."/>
            <person name="Stajich J.E."/>
            <person name="James T.Y."/>
        </authorList>
    </citation>
    <scope>NUCLEOTIDE SEQUENCE [LARGE SCALE GENOMIC DNA]</scope>
    <source>
        <strain evidence="10 11">JEL0888</strain>
    </source>
</reference>
<dbReference type="PROSITE" id="PS00972">
    <property type="entry name" value="USP_1"/>
    <property type="match status" value="1"/>
</dbReference>
<evidence type="ECO:0000256" key="6">
    <source>
        <dbReference type="ARBA" id="ARBA00022801"/>
    </source>
</evidence>
<dbReference type="InterPro" id="IPR001394">
    <property type="entry name" value="Peptidase_C19_UCH"/>
</dbReference>
<dbReference type="SUPFAM" id="SSF49599">
    <property type="entry name" value="TRAF domain-like"/>
    <property type="match status" value="1"/>
</dbReference>
<evidence type="ECO:0000313" key="11">
    <source>
        <dbReference type="Proteomes" id="UP001527925"/>
    </source>
</evidence>
<dbReference type="Pfam" id="PF12436">
    <property type="entry name" value="USP7_ICP0_bdg"/>
    <property type="match status" value="1"/>
</dbReference>
<keyword evidence="6 10" id="KW-0378">Hydrolase</keyword>
<organism evidence="10 11">
    <name type="scientific">Polyrhizophydium stewartii</name>
    <dbReference type="NCBI Taxonomy" id="2732419"/>
    <lineage>
        <taxon>Eukaryota</taxon>
        <taxon>Fungi</taxon>
        <taxon>Fungi incertae sedis</taxon>
        <taxon>Chytridiomycota</taxon>
        <taxon>Chytridiomycota incertae sedis</taxon>
        <taxon>Chytridiomycetes</taxon>
        <taxon>Rhizophydiales</taxon>
        <taxon>Rhizophydiales incertae sedis</taxon>
        <taxon>Polyrhizophydium</taxon>
    </lineage>
</organism>
<dbReference type="Gene3D" id="3.90.70.10">
    <property type="entry name" value="Cysteine proteinases"/>
    <property type="match status" value="1"/>
</dbReference>
<dbReference type="InterPro" id="IPR024729">
    <property type="entry name" value="USP7_ICP0-binding_dom"/>
</dbReference>
<dbReference type="EMBL" id="JADGIZ020000079">
    <property type="protein sequence ID" value="KAL2912015.1"/>
    <property type="molecule type" value="Genomic_DNA"/>
</dbReference>
<dbReference type="Gene3D" id="2.60.210.10">
    <property type="entry name" value="Apoptosis, Tumor Necrosis Factor Receptor Associated Protein 2, Chain A"/>
    <property type="match status" value="1"/>
</dbReference>
<dbReference type="Proteomes" id="UP001527925">
    <property type="component" value="Unassembled WGS sequence"/>
</dbReference>
<dbReference type="SUPFAM" id="SSF54001">
    <property type="entry name" value="Cysteine proteinases"/>
    <property type="match status" value="1"/>
</dbReference>
<dbReference type="Pfam" id="PF22486">
    <property type="entry name" value="MATH_2"/>
    <property type="match status" value="1"/>
</dbReference>
<evidence type="ECO:0000256" key="3">
    <source>
        <dbReference type="ARBA" id="ARBA00012759"/>
    </source>
</evidence>
<keyword evidence="4 10" id="KW-0645">Protease</keyword>
<proteinExistence type="inferred from homology"/>
<comment type="catalytic activity">
    <reaction evidence="1">
        <text>Thiol-dependent hydrolysis of ester, thioester, amide, peptide and isopeptide bonds formed by the C-terminal Gly of ubiquitin (a 76-residue protein attached to proteins as an intracellular targeting signal).</text>
        <dbReference type="EC" id="3.4.19.12"/>
    </reaction>
</comment>
<dbReference type="InterPro" id="IPR050164">
    <property type="entry name" value="Peptidase_C19"/>
</dbReference>
<keyword evidence="5" id="KW-0833">Ubl conjugation pathway</keyword>
<sequence length="1140" mass="130821">MEPSSPELPVVTSPMMTGPEVRLVPAVAAAADGGEVDGLPDYMQPVPDFGQEVEEELVHKWTVVKWSTLGTDRHYSPEFNCAGSRWRIMLFPQGNRNPGYVAAFIESLDAAELASRDPKWHACVSFNMRVANPSLEALCGRTSTSQHRFTLTETDWGFSMLIKMSQLTIPHEKFDNRCILEDDCFSIILTMKVLKDPLGILWHNFVDWDSRKETGYVGLRNQGATCYLNSLLQSLYFTNYFRKVSTMAAHLDQAQATYEIPTDNDEPQKSVPLALQRLFYNMQFSSGAVGTTELTKSFGWDTNDAFFQHDVQELNRVLQDNLESKMKGTPAEGAIRKLFTGKMKSFVRCINVDYESSRIEDFYDIQLNVKGCKTLRDSFVEYCAVETLEGENKYFAEGHGLQDSRKGVIFRQFPPVLHLQLKRFEYDMERDMLVKMNDRHEFPLEIELDEFLEEPDMTTDQKYHLHGVLVHSGDLHAGHYCAFIRPEKHGRWFKFDDDRVIPVTDREVLEDNYGGEIGKPNDAPMAAQRMQGARLHKRFTNAYMLVYVRDADLDEVLAPVTDEHIPGHLRRRFEEERLIAERRRKERDEAHLFFNLRVLSDDVIRRHEGHDLASYDDKTPSDFHVLRVRKDDTLRQFVGMIAEELRVGTENIRLWNMVTRQNKSVRPDLPFQEADFDLPLEQLRVKLNKPPAEALRIYAEVCEKPIEAVHDKPVFFWPRTQHSNLLLLFVKYYDPLVPKLEFVSTITILDNHVQFMDIVPQLLELKGLPPKTPVKLFEEVKIGMIEPIKLTDTFKQAELIDGDIICFQRDIVGEGILQISDPQLLSAPGYYEHLSNRITVMLKPKSKELPNKGDFELVLSKKMLQDAVLDKIAATLDIDPLKIRLWNATLGVTPIPRGMIRRTKTATLNEMLGNTFYSQASNVIFYEMLDVSILEFETKRYIKVQFVDATLKEQGPFDLLVLKTAHIVDVLGAAAVKVGFKGDLAHLRMLETSHSRISRVFQRDDLVSAMVDLQGSTLIVEEMCAEEIDKAPEDKVVPVTHFFKDPFRGHSTPFMFVLKPGEMFSETKKRLQARAEMTDKDFAKVKFSFLSQQYRLTPIEDDDILHDRPFVSPDAIGMDHPDKTGRLSRFGAEKAIKILN</sequence>
<accession>A0ABR4MXL0</accession>
<evidence type="ECO:0000256" key="4">
    <source>
        <dbReference type="ARBA" id="ARBA00022670"/>
    </source>
</evidence>
<keyword evidence="11" id="KW-1185">Reference proteome</keyword>
<evidence type="ECO:0000256" key="5">
    <source>
        <dbReference type="ARBA" id="ARBA00022786"/>
    </source>
</evidence>
<dbReference type="InterPro" id="IPR018200">
    <property type="entry name" value="USP_CS"/>
</dbReference>
<dbReference type="EC" id="3.4.19.12" evidence="3"/>
<dbReference type="InterPro" id="IPR038765">
    <property type="entry name" value="Papain-like_cys_pep_sf"/>
</dbReference>
<dbReference type="InterPro" id="IPR028889">
    <property type="entry name" value="USP"/>
</dbReference>
<evidence type="ECO:0000313" key="10">
    <source>
        <dbReference type="EMBL" id="KAL2912015.1"/>
    </source>
</evidence>
<dbReference type="Pfam" id="PF00443">
    <property type="entry name" value="UCH"/>
    <property type="match status" value="1"/>
</dbReference>
<dbReference type="SMART" id="SM00061">
    <property type="entry name" value="MATH"/>
    <property type="match status" value="1"/>
</dbReference>
<comment type="similarity">
    <text evidence="2">Belongs to the peptidase C19 family.</text>
</comment>
<name>A0ABR4MXL0_9FUNG</name>
<protein>
    <recommendedName>
        <fullName evidence="3">ubiquitinyl hydrolase 1</fullName>
        <ecNumber evidence="3">3.4.19.12</ecNumber>
    </recommendedName>
</protein>
<dbReference type="GO" id="GO:0004843">
    <property type="term" value="F:cysteine-type deubiquitinase activity"/>
    <property type="evidence" value="ECO:0007669"/>
    <property type="project" value="UniProtKB-EC"/>
</dbReference>
<dbReference type="Gene3D" id="3.10.20.90">
    <property type="entry name" value="Phosphatidylinositol 3-kinase Catalytic Subunit, Chain A, domain 1"/>
    <property type="match status" value="2"/>
</dbReference>
<dbReference type="PANTHER" id="PTHR24006:SF644">
    <property type="entry name" value="UBIQUITIN CARBOXYL-TERMINAL HYDROLASE 7"/>
    <property type="match status" value="1"/>
</dbReference>
<dbReference type="PROSITE" id="PS50235">
    <property type="entry name" value="USP_3"/>
    <property type="match status" value="1"/>
</dbReference>
<dbReference type="Pfam" id="PF14533">
    <property type="entry name" value="USP7_C2"/>
    <property type="match status" value="1"/>
</dbReference>
<evidence type="ECO:0000256" key="7">
    <source>
        <dbReference type="ARBA" id="ARBA00022807"/>
    </source>
</evidence>
<gene>
    <name evidence="10" type="primary">UBP15</name>
    <name evidence="10" type="ORF">HK105_208508</name>
</gene>
<evidence type="ECO:0000259" key="8">
    <source>
        <dbReference type="PROSITE" id="PS50144"/>
    </source>
</evidence>
<dbReference type="InterPro" id="IPR029346">
    <property type="entry name" value="USP_C"/>
</dbReference>
<evidence type="ECO:0000256" key="2">
    <source>
        <dbReference type="ARBA" id="ARBA00009085"/>
    </source>
</evidence>
<dbReference type="GO" id="GO:0006508">
    <property type="term" value="P:proteolysis"/>
    <property type="evidence" value="ECO:0007669"/>
    <property type="project" value="UniProtKB-KW"/>
</dbReference>
<keyword evidence="7" id="KW-0788">Thiol protease</keyword>
<evidence type="ECO:0000259" key="9">
    <source>
        <dbReference type="PROSITE" id="PS50235"/>
    </source>
</evidence>
<dbReference type="PROSITE" id="PS50890">
    <property type="entry name" value="PUA"/>
    <property type="match status" value="1"/>
</dbReference>
<dbReference type="InterPro" id="IPR008974">
    <property type="entry name" value="TRAF-like"/>
</dbReference>
<dbReference type="PROSITE" id="PS50144">
    <property type="entry name" value="MATH"/>
    <property type="match status" value="1"/>
</dbReference>
<dbReference type="CDD" id="cd02659">
    <property type="entry name" value="peptidase_C19C"/>
    <property type="match status" value="1"/>
</dbReference>
<feature type="domain" description="USP" evidence="9">
    <location>
        <begin position="217"/>
        <end position="550"/>
    </location>
</feature>